<evidence type="ECO:0000256" key="1">
    <source>
        <dbReference type="ARBA" id="ARBA00009741"/>
    </source>
</evidence>
<accession>A0ABZ0U1U6</accession>
<comment type="subcellular location">
    <subcellularLocation>
        <location evidence="6">Cytoplasm</location>
    </subcellularLocation>
</comment>
<dbReference type="PANTHER" id="PTHR43648:SF1">
    <property type="entry name" value="ELECTRON TRANSFER FLAVOPROTEIN BETA SUBUNIT LYSINE METHYLTRANSFERASE"/>
    <property type="match status" value="1"/>
</dbReference>
<keyword evidence="3 6" id="KW-0489">Methyltransferase</keyword>
<keyword evidence="8" id="KW-1185">Reference proteome</keyword>
<evidence type="ECO:0000256" key="5">
    <source>
        <dbReference type="ARBA" id="ARBA00022691"/>
    </source>
</evidence>
<dbReference type="InterPro" id="IPR050078">
    <property type="entry name" value="Ribosomal_L11_MeTrfase_PrmA"/>
</dbReference>
<keyword evidence="7" id="KW-0687">Ribonucleoprotein</keyword>
<dbReference type="CDD" id="cd02440">
    <property type="entry name" value="AdoMet_MTases"/>
    <property type="match status" value="1"/>
</dbReference>
<dbReference type="GO" id="GO:0005840">
    <property type="term" value="C:ribosome"/>
    <property type="evidence" value="ECO:0007669"/>
    <property type="project" value="UniProtKB-KW"/>
</dbReference>
<dbReference type="HAMAP" id="MF_00735">
    <property type="entry name" value="Methyltr_PrmA"/>
    <property type="match status" value="1"/>
</dbReference>
<comment type="function">
    <text evidence="6">Methylates ribosomal protein L11.</text>
</comment>
<feature type="binding site" evidence="6">
    <location>
        <position position="176"/>
    </location>
    <ligand>
        <name>S-adenosyl-L-methionine</name>
        <dbReference type="ChEBI" id="CHEBI:59789"/>
    </ligand>
</feature>
<dbReference type="GO" id="GO:0032259">
    <property type="term" value="P:methylation"/>
    <property type="evidence" value="ECO:0007669"/>
    <property type="project" value="UniProtKB-KW"/>
</dbReference>
<comment type="similarity">
    <text evidence="1 6">Belongs to the methyltransferase superfamily. PrmA family.</text>
</comment>
<dbReference type="Proteomes" id="UP001322744">
    <property type="component" value="Chromosome"/>
</dbReference>
<protein>
    <recommendedName>
        <fullName evidence="6">Ribosomal protein L11 methyltransferase</fullName>
        <shortName evidence="6">L11 Mtase</shortName>
        <ecNumber evidence="6">2.1.1.-</ecNumber>
    </recommendedName>
</protein>
<feature type="binding site" evidence="6">
    <location>
        <position position="155"/>
    </location>
    <ligand>
        <name>S-adenosyl-L-methionine</name>
        <dbReference type="ChEBI" id="CHEBI:59789"/>
    </ligand>
</feature>
<proteinExistence type="inferred from homology"/>
<organism evidence="7 8">
    <name type="scientific">Anaerocellum danielii</name>
    <dbReference type="NCBI Taxonomy" id="1387557"/>
    <lineage>
        <taxon>Bacteria</taxon>
        <taxon>Bacillati</taxon>
        <taxon>Bacillota</taxon>
        <taxon>Bacillota incertae sedis</taxon>
        <taxon>Caldicellulosiruptorales</taxon>
        <taxon>Caldicellulosiruptoraceae</taxon>
        <taxon>Anaerocellum</taxon>
    </lineage>
</organism>
<dbReference type="PANTHER" id="PTHR43648">
    <property type="entry name" value="ELECTRON TRANSFER FLAVOPROTEIN BETA SUBUNIT LYSINE METHYLTRANSFERASE"/>
    <property type="match status" value="1"/>
</dbReference>
<dbReference type="EMBL" id="CP139957">
    <property type="protein sequence ID" value="WPX07700.1"/>
    <property type="molecule type" value="Genomic_DNA"/>
</dbReference>
<keyword evidence="5 6" id="KW-0949">S-adenosyl-L-methionine</keyword>
<evidence type="ECO:0000313" key="7">
    <source>
        <dbReference type="EMBL" id="WPX07700.1"/>
    </source>
</evidence>
<dbReference type="Pfam" id="PF06325">
    <property type="entry name" value="PrmA"/>
    <property type="match status" value="1"/>
</dbReference>
<dbReference type="RefSeq" id="WP_045175027.1">
    <property type="nucleotide sequence ID" value="NZ_CP139957.1"/>
</dbReference>
<keyword evidence="4 6" id="KW-0808">Transferase</keyword>
<keyword evidence="7" id="KW-0689">Ribosomal protein</keyword>
<dbReference type="EC" id="2.1.1.-" evidence="6"/>
<sequence length="304" mass="34226">MKWYEISIKTTEEAEDAISNILYELGANGVVIEDNEIVTRPNLWDYIDENQFTKKDYAKVCAYFPESSNILELTHTIEERLKEVAKYIDIGEGKINISEVDEKDWAQEWKKYYKPVEIGNIAIVPSWEDYKAEGNKIIVRLDPGMAFGTGTHESTALCLEAIQKYVKPGMDVLDVGTGSGILAIAAKKFLAKRVLAVDIDEVAVKVAEENARLNGVEFEIKKNDLIEGIEEEYDVVIANIVADIIIKLSKDINRVLKEDGIFISSGIIGERLEDVLKSFEKNSLEIVEVKKMGQWCLVVSKKTV</sequence>
<evidence type="ECO:0000256" key="3">
    <source>
        <dbReference type="ARBA" id="ARBA00022603"/>
    </source>
</evidence>
<name>A0ABZ0U1U6_9FIRM</name>
<dbReference type="GO" id="GO:0008168">
    <property type="term" value="F:methyltransferase activity"/>
    <property type="evidence" value="ECO:0007669"/>
    <property type="project" value="UniProtKB-KW"/>
</dbReference>
<dbReference type="NCBIfam" id="TIGR00406">
    <property type="entry name" value="prmA"/>
    <property type="match status" value="1"/>
</dbReference>
<gene>
    <name evidence="6 7" type="primary">prmA</name>
    <name evidence="7" type="ORF">SOJ16_001525</name>
</gene>
<evidence type="ECO:0000256" key="2">
    <source>
        <dbReference type="ARBA" id="ARBA00022490"/>
    </source>
</evidence>
<evidence type="ECO:0000313" key="8">
    <source>
        <dbReference type="Proteomes" id="UP001322744"/>
    </source>
</evidence>
<evidence type="ECO:0000256" key="4">
    <source>
        <dbReference type="ARBA" id="ARBA00022679"/>
    </source>
</evidence>
<dbReference type="Gene3D" id="3.40.50.150">
    <property type="entry name" value="Vaccinia Virus protein VP39"/>
    <property type="match status" value="1"/>
</dbReference>
<dbReference type="InterPro" id="IPR004498">
    <property type="entry name" value="Ribosomal_PrmA_MeTrfase"/>
</dbReference>
<feature type="binding site" evidence="6">
    <location>
        <position position="198"/>
    </location>
    <ligand>
        <name>S-adenosyl-L-methionine</name>
        <dbReference type="ChEBI" id="CHEBI:59789"/>
    </ligand>
</feature>
<dbReference type="SUPFAM" id="SSF53335">
    <property type="entry name" value="S-adenosyl-L-methionine-dependent methyltransferases"/>
    <property type="match status" value="1"/>
</dbReference>
<dbReference type="InterPro" id="IPR029063">
    <property type="entry name" value="SAM-dependent_MTases_sf"/>
</dbReference>
<feature type="binding site" evidence="6">
    <location>
        <position position="239"/>
    </location>
    <ligand>
        <name>S-adenosyl-L-methionine</name>
        <dbReference type="ChEBI" id="CHEBI:59789"/>
    </ligand>
</feature>
<comment type="catalytic activity">
    <reaction evidence="6">
        <text>L-lysyl-[protein] + 3 S-adenosyl-L-methionine = N(6),N(6),N(6)-trimethyl-L-lysyl-[protein] + 3 S-adenosyl-L-homocysteine + 3 H(+)</text>
        <dbReference type="Rhea" id="RHEA:54192"/>
        <dbReference type="Rhea" id="RHEA-COMP:9752"/>
        <dbReference type="Rhea" id="RHEA-COMP:13826"/>
        <dbReference type="ChEBI" id="CHEBI:15378"/>
        <dbReference type="ChEBI" id="CHEBI:29969"/>
        <dbReference type="ChEBI" id="CHEBI:57856"/>
        <dbReference type="ChEBI" id="CHEBI:59789"/>
        <dbReference type="ChEBI" id="CHEBI:61961"/>
    </reaction>
</comment>
<keyword evidence="2 6" id="KW-0963">Cytoplasm</keyword>
<evidence type="ECO:0000256" key="6">
    <source>
        <dbReference type="HAMAP-Rule" id="MF_00735"/>
    </source>
</evidence>
<reference evidence="7 8" key="1">
    <citation type="submission" date="2023-12" db="EMBL/GenBank/DDBJ databases">
        <authorList>
            <person name="Manesh M.J.H."/>
            <person name="Bing R.G."/>
            <person name="Willard D.J."/>
            <person name="Kelly R.M."/>
        </authorList>
    </citation>
    <scope>NUCLEOTIDE SEQUENCE [LARGE SCALE GENOMIC DNA]</scope>
    <source>
        <strain evidence="7 8">DSM 8977</strain>
    </source>
</reference>
<dbReference type="PIRSF" id="PIRSF000401">
    <property type="entry name" value="RPL11_MTase"/>
    <property type="match status" value="1"/>
</dbReference>